<reference evidence="2 3" key="1">
    <citation type="submission" date="2020-10" db="EMBL/GenBank/DDBJ databases">
        <title>Nocardioides sp. isolated from sludge.</title>
        <authorList>
            <person name="Zhang X."/>
        </authorList>
    </citation>
    <scope>NUCLEOTIDE SEQUENCE [LARGE SCALE GENOMIC DNA]</scope>
    <source>
        <strain evidence="2 3">Y6</strain>
    </source>
</reference>
<dbReference type="RefSeq" id="WP_193636652.1">
    <property type="nucleotide sequence ID" value="NZ_JADCSA010000001.1"/>
</dbReference>
<accession>A0ABR9RP68</accession>
<feature type="transmembrane region" description="Helical" evidence="1">
    <location>
        <begin position="25"/>
        <end position="49"/>
    </location>
</feature>
<evidence type="ECO:0000256" key="1">
    <source>
        <dbReference type="SAM" id="Phobius"/>
    </source>
</evidence>
<dbReference type="Proteomes" id="UP000756387">
    <property type="component" value="Unassembled WGS sequence"/>
</dbReference>
<dbReference type="EMBL" id="JADCSA010000001">
    <property type="protein sequence ID" value="MBE7323348.1"/>
    <property type="molecule type" value="Genomic_DNA"/>
</dbReference>
<comment type="caution">
    <text evidence="2">The sequence shown here is derived from an EMBL/GenBank/DDBJ whole genome shotgun (WGS) entry which is preliminary data.</text>
</comment>
<sequence>MTDTADRADLQRSETDWWHRDHPTFTALTGFFTGMLFVTAVPGGFAGVLRLLFTYETAERWFPLVTLALLVPLGLLVAPRTRRFGTYMAIGMVLTLLVVLGVASLVLWFMVEMDA</sequence>
<keyword evidence="1" id="KW-0472">Membrane</keyword>
<keyword evidence="1" id="KW-0812">Transmembrane</keyword>
<evidence type="ECO:0000313" key="3">
    <source>
        <dbReference type="Proteomes" id="UP000756387"/>
    </source>
</evidence>
<protein>
    <submittedName>
        <fullName evidence="2">Uncharacterized protein</fullName>
    </submittedName>
</protein>
<name>A0ABR9RP68_9ACTN</name>
<organism evidence="2 3">
    <name type="scientific">Nocardioides malaquae</name>
    <dbReference type="NCBI Taxonomy" id="2773426"/>
    <lineage>
        <taxon>Bacteria</taxon>
        <taxon>Bacillati</taxon>
        <taxon>Actinomycetota</taxon>
        <taxon>Actinomycetes</taxon>
        <taxon>Propionibacteriales</taxon>
        <taxon>Nocardioidaceae</taxon>
        <taxon>Nocardioides</taxon>
    </lineage>
</organism>
<proteinExistence type="predicted"/>
<keyword evidence="1" id="KW-1133">Transmembrane helix</keyword>
<feature type="transmembrane region" description="Helical" evidence="1">
    <location>
        <begin position="61"/>
        <end position="78"/>
    </location>
</feature>
<keyword evidence="3" id="KW-1185">Reference proteome</keyword>
<evidence type="ECO:0000313" key="2">
    <source>
        <dbReference type="EMBL" id="MBE7323348.1"/>
    </source>
</evidence>
<feature type="transmembrane region" description="Helical" evidence="1">
    <location>
        <begin position="84"/>
        <end position="111"/>
    </location>
</feature>
<gene>
    <name evidence="2" type="ORF">IEQ44_01600</name>
</gene>